<dbReference type="KEGG" id="gom:D7316_05339"/>
<dbReference type="Pfam" id="PF03780">
    <property type="entry name" value="Asp23"/>
    <property type="match status" value="1"/>
</dbReference>
<evidence type="ECO:0000256" key="1">
    <source>
        <dbReference type="ARBA" id="ARBA00005721"/>
    </source>
</evidence>
<protein>
    <recommendedName>
        <fullName evidence="5">Asp23/Gls24 family envelope stress response protein</fullName>
    </recommendedName>
</protein>
<proteinExistence type="inferred from homology"/>
<dbReference type="Proteomes" id="UP000271469">
    <property type="component" value="Chromosome"/>
</dbReference>
<name>A0A3G8JV13_9ACTN</name>
<evidence type="ECO:0008006" key="5">
    <source>
        <dbReference type="Google" id="ProtNLM"/>
    </source>
</evidence>
<dbReference type="EMBL" id="CP033972">
    <property type="protein sequence ID" value="AZG48718.1"/>
    <property type="molecule type" value="Genomic_DNA"/>
</dbReference>
<dbReference type="OrthoDB" id="5197468at2"/>
<comment type="similarity">
    <text evidence="1">Belongs to the asp23 family.</text>
</comment>
<keyword evidence="4" id="KW-1185">Reference proteome</keyword>
<dbReference type="AlphaFoldDB" id="A0A3G8JV13"/>
<organism evidence="3 4">
    <name type="scientific">Gordonia insulae</name>
    <dbReference type="NCBI Taxonomy" id="2420509"/>
    <lineage>
        <taxon>Bacteria</taxon>
        <taxon>Bacillati</taxon>
        <taxon>Actinomycetota</taxon>
        <taxon>Actinomycetes</taxon>
        <taxon>Mycobacteriales</taxon>
        <taxon>Gordoniaceae</taxon>
        <taxon>Gordonia</taxon>
    </lineage>
</organism>
<dbReference type="InterPro" id="IPR005531">
    <property type="entry name" value="Asp23"/>
</dbReference>
<sequence>MAESALDTRGVLTIDDRVGEKIAVRAALGVDGVVRHQTSLGSLLSGSTPGRALAGGDHPRATVDMSGAAPWVRIAIAVRWPCPLTEVCWQVRFAVARDILRLTGIRPSRVDVTVAAVLSAADLADRTGEQRPGFVELPPASSIPAADDREELA</sequence>
<dbReference type="RefSeq" id="WP_124710882.1">
    <property type="nucleotide sequence ID" value="NZ_CP033972.1"/>
</dbReference>
<accession>A0A3G8JV13</accession>
<reference evidence="3 4" key="1">
    <citation type="submission" date="2018-11" db="EMBL/GenBank/DDBJ databases">
        <title>Gordonia insulae sp. nov., isolated from an island soil.</title>
        <authorList>
            <person name="Kim Y.S."/>
            <person name="Kim S.B."/>
        </authorList>
    </citation>
    <scope>NUCLEOTIDE SEQUENCE [LARGE SCALE GENOMIC DNA]</scope>
    <source>
        <strain evidence="3 4">MMS17-SY073</strain>
    </source>
</reference>
<feature type="region of interest" description="Disordered" evidence="2">
    <location>
        <begin position="129"/>
        <end position="153"/>
    </location>
</feature>
<evidence type="ECO:0000256" key="2">
    <source>
        <dbReference type="SAM" id="MobiDB-lite"/>
    </source>
</evidence>
<evidence type="ECO:0000313" key="3">
    <source>
        <dbReference type="EMBL" id="AZG48718.1"/>
    </source>
</evidence>
<gene>
    <name evidence="3" type="ORF">D7316_05339</name>
</gene>
<evidence type="ECO:0000313" key="4">
    <source>
        <dbReference type="Proteomes" id="UP000271469"/>
    </source>
</evidence>